<keyword evidence="2" id="KW-1185">Reference proteome</keyword>
<name>A0A0P1EX73_9RHOB</name>
<dbReference type="EMBL" id="CYPS01000067">
    <property type="protein sequence ID" value="CUH45425.1"/>
    <property type="molecule type" value="Genomic_DNA"/>
</dbReference>
<proteinExistence type="predicted"/>
<evidence type="ECO:0000313" key="1">
    <source>
        <dbReference type="EMBL" id="CUH45425.1"/>
    </source>
</evidence>
<dbReference type="AlphaFoldDB" id="A0A0P1EX73"/>
<accession>A0A0P1EX73</accession>
<reference evidence="2" key="1">
    <citation type="submission" date="2015-09" db="EMBL/GenBank/DDBJ databases">
        <authorList>
            <person name="Rodrigo-Torres L."/>
            <person name="Arahal D.R."/>
        </authorList>
    </citation>
    <scope>NUCLEOTIDE SEQUENCE [LARGE SCALE GENOMIC DNA]</scope>
    <source>
        <strain evidence="2">CECT 4293</strain>
    </source>
</reference>
<protein>
    <submittedName>
        <fullName evidence="1">Uncharacterized protein</fullName>
    </submittedName>
</protein>
<sequence length="59" mass="6461">MHLASSKLASVPELVNGMKLRKADGSLNNLSHQLLYDEWSEGLDEGVKASPSISGYTEW</sequence>
<dbReference type="Proteomes" id="UP000050786">
    <property type="component" value="Unassembled WGS sequence"/>
</dbReference>
<evidence type="ECO:0000313" key="2">
    <source>
        <dbReference type="Proteomes" id="UP000050786"/>
    </source>
</evidence>
<gene>
    <name evidence="1" type="ORF">RUM4293_04339</name>
</gene>
<organism evidence="1 2">
    <name type="scientific">Ruegeria atlantica</name>
    <dbReference type="NCBI Taxonomy" id="81569"/>
    <lineage>
        <taxon>Bacteria</taxon>
        <taxon>Pseudomonadati</taxon>
        <taxon>Pseudomonadota</taxon>
        <taxon>Alphaproteobacteria</taxon>
        <taxon>Rhodobacterales</taxon>
        <taxon>Roseobacteraceae</taxon>
        <taxon>Ruegeria</taxon>
    </lineage>
</organism>